<accession>A0ABU3HN25</accession>
<evidence type="ECO:0000313" key="3">
    <source>
        <dbReference type="Proteomes" id="UP001180650"/>
    </source>
</evidence>
<protein>
    <submittedName>
        <fullName evidence="2">AAA family ATPase</fullName>
    </submittedName>
</protein>
<dbReference type="InterPro" id="IPR051396">
    <property type="entry name" value="Bact_Antivir_Def_Nuclease"/>
</dbReference>
<dbReference type="Proteomes" id="UP001180650">
    <property type="component" value="Unassembled WGS sequence"/>
</dbReference>
<dbReference type="InterPro" id="IPR027417">
    <property type="entry name" value="P-loop_NTPase"/>
</dbReference>
<dbReference type="SUPFAM" id="SSF52540">
    <property type="entry name" value="P-loop containing nucleoside triphosphate hydrolases"/>
    <property type="match status" value="1"/>
</dbReference>
<comment type="caution">
    <text evidence="2">The sequence shown here is derived from an EMBL/GenBank/DDBJ whole genome shotgun (WGS) entry which is preliminary data.</text>
</comment>
<dbReference type="PANTHER" id="PTHR43581">
    <property type="entry name" value="ATP/GTP PHOSPHATASE"/>
    <property type="match status" value="1"/>
</dbReference>
<evidence type="ECO:0000259" key="1">
    <source>
        <dbReference type="Pfam" id="PF13304"/>
    </source>
</evidence>
<sequence>MKLDQFEYISNRGEPNEWLIDGCQLGNINLIVGKNASGKSRIVKSIYKLSELLSGSDKIDQLFRKDTWLFRKDTWHLFFDRTTNCETEYFLELENGEVLQEKLIIGSEQLLERNESGEGRIFAQELNQYMRFQTPKTELAVVKRRDTIQHPFLEDIYKWSSSLRFYEFGTQLGKYTLAKLPPTTELLKAKTDTKDSDYVVGIFVLGKREHSEFTQRIIDDMNRIGYQIAKIETKVPSFFKSNISPPENLDEDSYNLPKFLYVQEDGLKSVTEQSEISQGMFRALSLFIQINYAILSDQPSCIIIDDIGEGLDFQRSSAIIKLLIEKAKTGLVQLIMTTNDENIMNGVPLEYWSVIERQPGVAKLHNYANSPEQFEQFKHIGLNNFDFFASEYYLQEPNSEEVID</sequence>
<name>A0ABU3HN25_9CHRO</name>
<organism evidence="2 3">
    <name type="scientific">Microcystis wesenbergii NRERC-220</name>
    <dbReference type="NCBI Taxonomy" id="3068991"/>
    <lineage>
        <taxon>Bacteria</taxon>
        <taxon>Bacillati</taxon>
        <taxon>Cyanobacteriota</taxon>
        <taxon>Cyanophyceae</taxon>
        <taxon>Oscillatoriophycideae</taxon>
        <taxon>Chroococcales</taxon>
        <taxon>Microcystaceae</taxon>
        <taxon>Microcystis</taxon>
    </lineage>
</organism>
<dbReference type="Pfam" id="PF13304">
    <property type="entry name" value="AAA_21"/>
    <property type="match status" value="1"/>
</dbReference>
<proteinExistence type="predicted"/>
<dbReference type="Gene3D" id="3.40.50.300">
    <property type="entry name" value="P-loop containing nucleotide triphosphate hydrolases"/>
    <property type="match status" value="1"/>
</dbReference>
<gene>
    <name evidence="2" type="ORF">RAM70_16005</name>
</gene>
<dbReference type="RefSeq" id="WP_312674602.1">
    <property type="nucleotide sequence ID" value="NZ_JAVSJA010000001.1"/>
</dbReference>
<dbReference type="InterPro" id="IPR003959">
    <property type="entry name" value="ATPase_AAA_core"/>
</dbReference>
<keyword evidence="3" id="KW-1185">Reference proteome</keyword>
<evidence type="ECO:0000313" key="2">
    <source>
        <dbReference type="EMBL" id="MDT3675940.1"/>
    </source>
</evidence>
<dbReference type="PANTHER" id="PTHR43581:SF3">
    <property type="entry name" value="AAA+ ATPASE DOMAIN-CONTAINING PROTEIN"/>
    <property type="match status" value="1"/>
</dbReference>
<dbReference type="EMBL" id="JAVSJA010000001">
    <property type="protein sequence ID" value="MDT3675940.1"/>
    <property type="molecule type" value="Genomic_DNA"/>
</dbReference>
<feature type="domain" description="ATPase AAA-type core" evidence="1">
    <location>
        <begin position="28"/>
        <end position="343"/>
    </location>
</feature>
<reference evidence="2" key="1">
    <citation type="submission" date="2023-08" db="EMBL/GenBank/DDBJ databases">
        <authorList>
            <person name="Park H.-K."/>
            <person name="Kim I.-S."/>
        </authorList>
    </citation>
    <scope>NUCLEOTIDE SEQUENCE</scope>
    <source>
        <strain evidence="2">NRERC-220</strain>
    </source>
</reference>